<protein>
    <submittedName>
        <fullName evidence="1">Uncharacterized protein</fullName>
    </submittedName>
</protein>
<dbReference type="Gramene" id="MELO3C029158.2.1">
    <property type="protein sequence ID" value="MELO3C029158.2.1"/>
    <property type="gene ID" value="MELO3C029158.2"/>
</dbReference>
<name>A0A9I9E5R6_CUCME</name>
<reference evidence="1" key="1">
    <citation type="submission" date="2023-03" db="UniProtKB">
        <authorList>
            <consortium name="EnsemblPlants"/>
        </authorList>
    </citation>
    <scope>IDENTIFICATION</scope>
</reference>
<dbReference type="EnsemblPlants" id="MELO3C029158.2.1">
    <property type="protein sequence ID" value="MELO3C029158.2.1"/>
    <property type="gene ID" value="MELO3C029158.2"/>
</dbReference>
<accession>A0A9I9E5R6</accession>
<proteinExistence type="predicted"/>
<sequence>MVRRSSLSTYAYNPSRTTPQLEPLTRVVDFCFESQFLLLRSQAIRQPLYLLPEPPFFSSLSRQAIFKPSNFFNWKPSWEFVQLNVNRFRPQFWILA</sequence>
<dbReference type="AlphaFoldDB" id="A0A9I9E5R6"/>
<evidence type="ECO:0000313" key="1">
    <source>
        <dbReference type="EnsemblPlants" id="MELO3C029158.2.1"/>
    </source>
</evidence>
<organism evidence="1">
    <name type="scientific">Cucumis melo</name>
    <name type="common">Muskmelon</name>
    <dbReference type="NCBI Taxonomy" id="3656"/>
    <lineage>
        <taxon>Eukaryota</taxon>
        <taxon>Viridiplantae</taxon>
        <taxon>Streptophyta</taxon>
        <taxon>Embryophyta</taxon>
        <taxon>Tracheophyta</taxon>
        <taxon>Spermatophyta</taxon>
        <taxon>Magnoliopsida</taxon>
        <taxon>eudicotyledons</taxon>
        <taxon>Gunneridae</taxon>
        <taxon>Pentapetalae</taxon>
        <taxon>rosids</taxon>
        <taxon>fabids</taxon>
        <taxon>Cucurbitales</taxon>
        <taxon>Cucurbitaceae</taxon>
        <taxon>Benincaseae</taxon>
        <taxon>Cucumis</taxon>
    </lineage>
</organism>